<sequence length="212" mass="23652">MNFCAILLLFALTTPSWGKDLEAFPNLNLNDPRSVQEATRVLEEELKLAARPHTYVLIDLVGNTIQIKGRGVELHHMPIVQWSVGSWEKLTGIHRLVARPQVVRRRIEPGKGDEQEPISLADMPTYYDLSFSSGLTINVAPLAAKDNLVQAITFMGKSWWRRLKNWTSMIGTDQPSTSAAPLEVIVSVDHAQSLAWSLVDGMAVLIRRSADQ</sequence>
<protein>
    <submittedName>
        <fullName evidence="1">Uncharacterized protein</fullName>
    </submittedName>
</protein>
<organism evidence="1 2">
    <name type="scientific">Candidatus Nitrospira kreftii</name>
    <dbReference type="NCBI Taxonomy" id="2652173"/>
    <lineage>
        <taxon>Bacteria</taxon>
        <taxon>Pseudomonadati</taxon>
        <taxon>Nitrospirota</taxon>
        <taxon>Nitrospiria</taxon>
        <taxon>Nitrospirales</taxon>
        <taxon>Nitrospiraceae</taxon>
        <taxon>Nitrospira</taxon>
    </lineage>
</organism>
<gene>
    <name evidence="1" type="ORF">Nkreftii_004015</name>
</gene>
<dbReference type="Proteomes" id="UP000593737">
    <property type="component" value="Chromosome"/>
</dbReference>
<dbReference type="EMBL" id="CP047423">
    <property type="protein sequence ID" value="QPD06241.1"/>
    <property type="molecule type" value="Genomic_DNA"/>
</dbReference>
<reference evidence="1 2" key="1">
    <citation type="journal article" date="2020" name="ISME J.">
        <title>Enrichment and physiological characterization of a novel comammox Nitrospira indicates ammonium inhibition of complete nitrification.</title>
        <authorList>
            <person name="Sakoula D."/>
            <person name="Koch H."/>
            <person name="Frank J."/>
            <person name="Jetten M.S.M."/>
            <person name="van Kessel M.A.H.J."/>
            <person name="Lucker S."/>
        </authorList>
    </citation>
    <scope>NUCLEOTIDE SEQUENCE [LARGE SCALE GENOMIC DNA]</scope>
    <source>
        <strain evidence="1">Comreactor17</strain>
    </source>
</reference>
<evidence type="ECO:0000313" key="2">
    <source>
        <dbReference type="Proteomes" id="UP000593737"/>
    </source>
</evidence>
<accession>A0A7S8J1P1</accession>
<name>A0A7S8J1P1_9BACT</name>
<evidence type="ECO:0000313" key="1">
    <source>
        <dbReference type="EMBL" id="QPD06241.1"/>
    </source>
</evidence>
<proteinExistence type="predicted"/>
<dbReference type="KEGG" id="nkf:Nkreftii_004015"/>
<dbReference type="AlphaFoldDB" id="A0A7S8J1P1"/>